<reference evidence="1" key="1">
    <citation type="submission" date="2024-12" db="EMBL/GenBank/DDBJ databases">
        <title>Comparative genomics and development of molecular markers within Purpureocillium lilacinum and among Purpureocillium species.</title>
        <authorList>
            <person name="Yeh Z.-Y."/>
            <person name="Ni N.-T."/>
            <person name="Lo P.-H."/>
            <person name="Mushyakhwo K."/>
            <person name="Lin C.-F."/>
            <person name="Nai Y.-S."/>
        </authorList>
    </citation>
    <scope>NUCLEOTIDE SEQUENCE</scope>
    <source>
        <strain evidence="1">NCHU-NPUST-175</strain>
    </source>
</reference>
<keyword evidence="2" id="KW-1185">Reference proteome</keyword>
<evidence type="ECO:0000313" key="1">
    <source>
        <dbReference type="EMBL" id="KAL3962337.1"/>
    </source>
</evidence>
<dbReference type="Proteomes" id="UP001638806">
    <property type="component" value="Unassembled WGS sequence"/>
</dbReference>
<proteinExistence type="predicted"/>
<accession>A0ACC4E211</accession>
<dbReference type="EMBL" id="JBGNUJ010000003">
    <property type="protein sequence ID" value="KAL3962337.1"/>
    <property type="molecule type" value="Genomic_DNA"/>
</dbReference>
<gene>
    <name evidence="1" type="ORF">ACCO45_003860</name>
</gene>
<sequence>MCSSFLATTTTVTPPVATQTPPVVYNRNVHNRAAASPTVTGDVPAYATMCSSNVDYWSACQCFGIAPTTITVTAPTPTTTLATPTCTQGVEYALWVFDADSSQAEELGIAWQYFPAVNRNSLVAGVAPAQSGVVAQVGFPQWMDYNNPLRSVDDVAAVWVGAHAKSDITTSQSVLNGTLGDFNPPCVAVRKRKAQTQPPPPVPSRLEEKLDDIVSLLRSQAAHKESHANTPSMTDGSPSAASVSATYAAVSPPTRDPDVTINTVSSIVHLSRPSDDVSSSLVAGDVAVHPLPPRVAEASLDDFRRSFLPMFPFVHIPDSMTAADLCRGKPFLWLVIMALSSKDVSRQFAMEETILHITSQRIVAEHLADLDLLLGVICFASWSHYFKKDKPFMTMLSQLAVALAMELNIHKDVPQARTARREHLTPQVRTMEERRTMLAVFHLTCSTWTAYRKTEPLRWTRYLENCLRMLRDNAETSLDVTLATQVECQLIANKLTCAGLDEATERDAGATTAVLVNVLLSQLSGIRRNLPQGIQSERVVQFYLSHTELTIREALAARPRTESADSLMQFRRLEDLELLMGSAERWLDAFTHMPLADWVGVNVDVFAQFTHTLVVVFRLNTVNEPGWDLQESCRRADVLEILDRACDTIDSVPSAIGMVDAKGPRSGLFFKTTYLLKAIKSLFVAEMGPKDGVSILDDFLMNLENEPWLSDILGPSWDAQFEGAMDMPFGAA</sequence>
<comment type="caution">
    <text evidence="1">The sequence shown here is derived from an EMBL/GenBank/DDBJ whole genome shotgun (WGS) entry which is preliminary data.</text>
</comment>
<protein>
    <submittedName>
        <fullName evidence="1">Uncharacterized protein</fullName>
    </submittedName>
</protein>
<name>A0ACC4E211_PURLI</name>
<evidence type="ECO:0000313" key="2">
    <source>
        <dbReference type="Proteomes" id="UP001638806"/>
    </source>
</evidence>
<organism evidence="1 2">
    <name type="scientific">Purpureocillium lilacinum</name>
    <name type="common">Paecilomyces lilacinus</name>
    <dbReference type="NCBI Taxonomy" id="33203"/>
    <lineage>
        <taxon>Eukaryota</taxon>
        <taxon>Fungi</taxon>
        <taxon>Dikarya</taxon>
        <taxon>Ascomycota</taxon>
        <taxon>Pezizomycotina</taxon>
        <taxon>Sordariomycetes</taxon>
        <taxon>Hypocreomycetidae</taxon>
        <taxon>Hypocreales</taxon>
        <taxon>Ophiocordycipitaceae</taxon>
        <taxon>Purpureocillium</taxon>
    </lineage>
</organism>